<proteinExistence type="predicted"/>
<reference evidence="2" key="1">
    <citation type="journal article" date="2019" name="Int. J. Syst. Evol. Microbiol.">
        <title>The Global Catalogue of Microorganisms (GCM) 10K type strain sequencing project: providing services to taxonomists for standard genome sequencing and annotation.</title>
        <authorList>
            <consortium name="The Broad Institute Genomics Platform"/>
            <consortium name="The Broad Institute Genome Sequencing Center for Infectious Disease"/>
            <person name="Wu L."/>
            <person name="Ma J."/>
        </authorList>
    </citation>
    <scope>NUCLEOTIDE SEQUENCE [LARGE SCALE GENOMIC DNA]</scope>
    <source>
        <strain evidence="2">CCUG 62974</strain>
    </source>
</reference>
<evidence type="ECO:0008006" key="3">
    <source>
        <dbReference type="Google" id="ProtNLM"/>
    </source>
</evidence>
<name>A0ABW3DRJ2_9ACTN</name>
<feature type="non-terminal residue" evidence="1">
    <location>
        <position position="470"/>
    </location>
</feature>
<keyword evidence="2" id="KW-1185">Reference proteome</keyword>
<dbReference type="Proteomes" id="UP001597024">
    <property type="component" value="Unassembled WGS sequence"/>
</dbReference>
<comment type="caution">
    <text evidence="1">The sequence shown here is derived from an EMBL/GenBank/DDBJ whole genome shotgun (WGS) entry which is preliminary data.</text>
</comment>
<evidence type="ECO:0000313" key="2">
    <source>
        <dbReference type="Proteomes" id="UP001597024"/>
    </source>
</evidence>
<evidence type="ECO:0000313" key="1">
    <source>
        <dbReference type="EMBL" id="MFD0885594.1"/>
    </source>
</evidence>
<accession>A0ABW3DRJ2</accession>
<protein>
    <recommendedName>
        <fullName evidence="3">HEAT repeat domain-containing protein</fullName>
    </recommendedName>
</protein>
<dbReference type="EMBL" id="JBHTHX010000393">
    <property type="protein sequence ID" value="MFD0885594.1"/>
    <property type="molecule type" value="Genomic_DNA"/>
</dbReference>
<organism evidence="1 2">
    <name type="scientific">Streptosporangium algeriense</name>
    <dbReference type="NCBI Taxonomy" id="1682748"/>
    <lineage>
        <taxon>Bacteria</taxon>
        <taxon>Bacillati</taxon>
        <taxon>Actinomycetota</taxon>
        <taxon>Actinomycetes</taxon>
        <taxon>Streptosporangiales</taxon>
        <taxon>Streptosporangiaceae</taxon>
        <taxon>Streptosporangium</taxon>
    </lineage>
</organism>
<gene>
    <name evidence="1" type="ORF">ACFQ08_13650</name>
</gene>
<sequence length="470" mass="51448">MANPWDHVEAVIAASDTAAIVALVTALTEAERKPIAARLPARLQVVRAYEDPERRWVEPMRLVGLGTIATPAAALTWLFRRDFTRDQPIFPVAQAGPYAAIVRSRPDDWRRDFAVRLALRLRSLDPGDGGLERLTLILLRETDAEPPRHDPLTALWIATADLGNLAEDPLTDVLLPTIFEAEGAGRLLRRADYWGRRGTDGWIDALTGLAEAGRTRRETLLDGCRSRFLRGAPAFDLHFFTLLHERLAPTDEELRPHLGDYLALLPAAPGPVAELALGVIRRLSATPPADAVEALLFRPEGKLVKVGLSLLDKLLKAGADPDDHITALAVALTCASAGARERAVKLVVAHAAKLGEASVEAVRTAIDSLPKAEGDATIRAVWDVLPPERGRVLAEVFGGDPVPEPEPEGEPFVPPPLPMVSNPHPTPPDIDHPSRLARVKLIWCDWLDADRWLDGFVRLTRDHRRDLVTA</sequence>